<organism evidence="1 2">
    <name type="scientific">Williamsia limnetica</name>
    <dbReference type="NCBI Taxonomy" id="882452"/>
    <lineage>
        <taxon>Bacteria</taxon>
        <taxon>Bacillati</taxon>
        <taxon>Actinomycetota</taxon>
        <taxon>Actinomycetes</taxon>
        <taxon>Mycobacteriales</taxon>
        <taxon>Nocardiaceae</taxon>
        <taxon>Williamsia</taxon>
    </lineage>
</organism>
<dbReference type="InterPro" id="IPR014989">
    <property type="entry name" value="DUF1839"/>
</dbReference>
<dbReference type="Pfam" id="PF08893">
    <property type="entry name" value="DUF1839"/>
    <property type="match status" value="1"/>
</dbReference>
<comment type="caution">
    <text evidence="1">The sequence shown here is derived from an EMBL/GenBank/DDBJ whole genome shotgun (WGS) entry which is preliminary data.</text>
</comment>
<sequence>MNTGAAPLVISADGPRPHPVHDGDRIWPETNCYIDLWVELLHALGRDPVPAFACALSADHDGGQWTFLKVTQEDLRRLYGLEVTEENVWMPLVDTVESGPARQLLHTVEVDSWWLPDTAGTDYHHNHVKTTIVPVRFDREQRQLTYIHNSGTHSLAGDDFAGIFGLGDSPRSGLLPYVEQIRWFPDRQEPDVLLPIVREHLSRRAPGNPIDRLAGDVRSAVGWLPDAGMETFHLWAFATLRQCGATAELAADLSSHLGADLAPGAAEAAPCFLDVARGAKAVQFKMARAARGRTVEVDDLLTAMGRAWTRGVDIVAESVAV</sequence>
<evidence type="ECO:0000313" key="2">
    <source>
        <dbReference type="Proteomes" id="UP000247591"/>
    </source>
</evidence>
<evidence type="ECO:0000313" key="1">
    <source>
        <dbReference type="EMBL" id="PYE20224.1"/>
    </source>
</evidence>
<gene>
    <name evidence="1" type="ORF">DFR67_102362</name>
</gene>
<accession>A0A318RNN4</accession>
<proteinExistence type="predicted"/>
<protein>
    <submittedName>
        <fullName evidence="1">Uncharacterized protein DUF1839</fullName>
    </submittedName>
</protein>
<name>A0A318RNN4_WILLI</name>
<dbReference type="RefSeq" id="WP_110468217.1">
    <property type="nucleotide sequence ID" value="NZ_QJSP01000002.1"/>
</dbReference>
<dbReference type="OrthoDB" id="4371620at2"/>
<dbReference type="Proteomes" id="UP000247591">
    <property type="component" value="Unassembled WGS sequence"/>
</dbReference>
<keyword evidence="2" id="KW-1185">Reference proteome</keyword>
<dbReference type="EMBL" id="QJSP01000002">
    <property type="protein sequence ID" value="PYE20224.1"/>
    <property type="molecule type" value="Genomic_DNA"/>
</dbReference>
<reference evidence="1 2" key="1">
    <citation type="submission" date="2018-06" db="EMBL/GenBank/DDBJ databases">
        <title>Genomic Encyclopedia of Type Strains, Phase IV (KMG-IV): sequencing the most valuable type-strain genomes for metagenomic binning, comparative biology and taxonomic classification.</title>
        <authorList>
            <person name="Goeker M."/>
        </authorList>
    </citation>
    <scope>NUCLEOTIDE SEQUENCE [LARGE SCALE GENOMIC DNA]</scope>
    <source>
        <strain evidence="1 2">DSM 45521</strain>
    </source>
</reference>
<dbReference type="AlphaFoldDB" id="A0A318RNN4"/>